<dbReference type="AlphaFoldDB" id="A0A8S0P918"/>
<dbReference type="SUPFAM" id="SSF56112">
    <property type="entry name" value="Protein kinase-like (PK-like)"/>
    <property type="match status" value="1"/>
</dbReference>
<gene>
    <name evidence="2" type="ORF">OLEA9_A093150</name>
</gene>
<dbReference type="GO" id="GO:0004672">
    <property type="term" value="F:protein kinase activity"/>
    <property type="evidence" value="ECO:0007669"/>
    <property type="project" value="InterPro"/>
</dbReference>
<sequence>MALIDSNILNSMLLLRDLGEECNRNWRIGESPQGRSPPYRIVHRDVKLSNILIDADLNAKLGDFGLQGLVNMEIIHR</sequence>
<dbReference type="Pfam" id="PF00069">
    <property type="entry name" value="Pkinase"/>
    <property type="match status" value="1"/>
</dbReference>
<dbReference type="GO" id="GO:0005524">
    <property type="term" value="F:ATP binding"/>
    <property type="evidence" value="ECO:0007669"/>
    <property type="project" value="InterPro"/>
</dbReference>
<evidence type="ECO:0000259" key="1">
    <source>
        <dbReference type="PROSITE" id="PS50011"/>
    </source>
</evidence>
<evidence type="ECO:0000313" key="2">
    <source>
        <dbReference type="EMBL" id="CAA2934764.1"/>
    </source>
</evidence>
<dbReference type="InterPro" id="IPR011009">
    <property type="entry name" value="Kinase-like_dom_sf"/>
</dbReference>
<feature type="domain" description="Protein kinase" evidence="1">
    <location>
        <begin position="1"/>
        <end position="77"/>
    </location>
</feature>
<name>A0A8S0P918_OLEEU</name>
<dbReference type="EMBL" id="CACTIH010000018">
    <property type="protein sequence ID" value="CAA2934764.1"/>
    <property type="molecule type" value="Genomic_DNA"/>
</dbReference>
<reference evidence="2 3" key="1">
    <citation type="submission" date="2019-12" db="EMBL/GenBank/DDBJ databases">
        <authorList>
            <person name="Alioto T."/>
            <person name="Alioto T."/>
            <person name="Gomez Garrido J."/>
        </authorList>
    </citation>
    <scope>NUCLEOTIDE SEQUENCE [LARGE SCALE GENOMIC DNA]</scope>
</reference>
<keyword evidence="2" id="KW-0675">Receptor</keyword>
<comment type="caution">
    <text evidence="2">The sequence shown here is derived from an EMBL/GenBank/DDBJ whole genome shotgun (WGS) entry which is preliminary data.</text>
</comment>
<dbReference type="InterPro" id="IPR000719">
    <property type="entry name" value="Prot_kinase_dom"/>
</dbReference>
<organism evidence="2 3">
    <name type="scientific">Olea europaea subsp. europaea</name>
    <dbReference type="NCBI Taxonomy" id="158383"/>
    <lineage>
        <taxon>Eukaryota</taxon>
        <taxon>Viridiplantae</taxon>
        <taxon>Streptophyta</taxon>
        <taxon>Embryophyta</taxon>
        <taxon>Tracheophyta</taxon>
        <taxon>Spermatophyta</taxon>
        <taxon>Magnoliopsida</taxon>
        <taxon>eudicotyledons</taxon>
        <taxon>Gunneridae</taxon>
        <taxon>Pentapetalae</taxon>
        <taxon>asterids</taxon>
        <taxon>lamiids</taxon>
        <taxon>Lamiales</taxon>
        <taxon>Oleaceae</taxon>
        <taxon>Oleeae</taxon>
        <taxon>Olea</taxon>
    </lineage>
</organism>
<proteinExistence type="predicted"/>
<keyword evidence="2" id="KW-0808">Transferase</keyword>
<protein>
    <submittedName>
        <fullName evidence="2">Cysteine-rich receptor kinase 25</fullName>
    </submittedName>
</protein>
<dbReference type="InterPro" id="IPR008271">
    <property type="entry name" value="Ser/Thr_kinase_AS"/>
</dbReference>
<keyword evidence="2" id="KW-0418">Kinase</keyword>
<dbReference type="Gramene" id="OE9A093150T1">
    <property type="protein sequence ID" value="OE9A093150C1"/>
    <property type="gene ID" value="OE9A093150"/>
</dbReference>
<keyword evidence="3" id="KW-1185">Reference proteome</keyword>
<dbReference type="OrthoDB" id="2015071at2759"/>
<dbReference type="Proteomes" id="UP000594638">
    <property type="component" value="Unassembled WGS sequence"/>
</dbReference>
<dbReference type="PROSITE" id="PS50011">
    <property type="entry name" value="PROTEIN_KINASE_DOM"/>
    <property type="match status" value="1"/>
</dbReference>
<evidence type="ECO:0000313" key="3">
    <source>
        <dbReference type="Proteomes" id="UP000594638"/>
    </source>
</evidence>
<dbReference type="Gene3D" id="1.10.510.10">
    <property type="entry name" value="Transferase(Phosphotransferase) domain 1"/>
    <property type="match status" value="1"/>
</dbReference>
<accession>A0A8S0P918</accession>
<dbReference type="PROSITE" id="PS00108">
    <property type="entry name" value="PROTEIN_KINASE_ST"/>
    <property type="match status" value="1"/>
</dbReference>